<evidence type="ECO:0000259" key="3">
    <source>
        <dbReference type="PROSITE" id="PS50112"/>
    </source>
</evidence>
<dbReference type="GO" id="GO:0005886">
    <property type="term" value="C:plasma membrane"/>
    <property type="evidence" value="ECO:0007669"/>
    <property type="project" value="TreeGrafter"/>
</dbReference>
<dbReference type="Proteomes" id="UP000321192">
    <property type="component" value="Unassembled WGS sequence"/>
</dbReference>
<sequence>MNAYQALNQLVTPVWILAVAEREILFANQAAVRLSLGVNVDELRHGRYSVHAEEDIMAYLPALRSQEEVVEIWTVQQNEQSAPLSCRLSLLRPEEDNEQILVEGLLYSLPAPKPYPADDLWENSVYDKLFHSNSAPMLLIDPAADGRIVDANLAATKFYGYSREDFCRKHTWEINSLGREIMGIMNEVAKLPGGHRPLNFVHRMADGSLRDVQTYCGPLELDDRRLMMCIIHDVTEQKRLKKELEYAASRDPLTGLWNRRQFVNLLEAARTQKRRNDVEYSVLLVDADHFKTINDQYGHQSGDEVLMRLASTLENRVRDSDAVCRWGGEEFIVLLPQTDLESAVHLAHCLRAAIEQIQMPQIQCITVSIGAAQHQPAESTESLLKRADAALYRAKALGRNRVESS</sequence>
<dbReference type="NCBIfam" id="TIGR00229">
    <property type="entry name" value="sensory_box"/>
    <property type="match status" value="1"/>
</dbReference>
<dbReference type="FunFam" id="3.30.70.270:FF:000001">
    <property type="entry name" value="Diguanylate cyclase domain protein"/>
    <property type="match status" value="1"/>
</dbReference>
<comment type="catalytic activity">
    <reaction evidence="2">
        <text>2 GTP = 3',3'-c-di-GMP + 2 diphosphate</text>
        <dbReference type="Rhea" id="RHEA:24898"/>
        <dbReference type="ChEBI" id="CHEBI:33019"/>
        <dbReference type="ChEBI" id="CHEBI:37565"/>
        <dbReference type="ChEBI" id="CHEBI:58805"/>
        <dbReference type="EC" id="2.7.7.65"/>
    </reaction>
</comment>
<dbReference type="PANTHER" id="PTHR45138">
    <property type="entry name" value="REGULATORY COMPONENTS OF SENSORY TRANSDUCTION SYSTEM"/>
    <property type="match status" value="1"/>
</dbReference>
<dbReference type="CDD" id="cd00130">
    <property type="entry name" value="PAS"/>
    <property type="match status" value="1"/>
</dbReference>
<dbReference type="SUPFAM" id="SSF55785">
    <property type="entry name" value="PYP-like sensor domain (PAS domain)"/>
    <property type="match status" value="1"/>
</dbReference>
<dbReference type="Gene3D" id="3.30.450.20">
    <property type="entry name" value="PAS domain"/>
    <property type="match status" value="1"/>
</dbReference>
<dbReference type="GO" id="GO:0052621">
    <property type="term" value="F:diguanylate cyclase activity"/>
    <property type="evidence" value="ECO:0007669"/>
    <property type="project" value="UniProtKB-EC"/>
</dbReference>
<dbReference type="RefSeq" id="WP_276656631.1">
    <property type="nucleotide sequence ID" value="NZ_SSFD01000030.1"/>
</dbReference>
<dbReference type="InterPro" id="IPR000160">
    <property type="entry name" value="GGDEF_dom"/>
</dbReference>
<dbReference type="EC" id="2.7.7.65" evidence="1"/>
<dbReference type="GO" id="GO:1902201">
    <property type="term" value="P:negative regulation of bacterial-type flagellum-dependent cell motility"/>
    <property type="evidence" value="ECO:0007669"/>
    <property type="project" value="TreeGrafter"/>
</dbReference>
<name>A0A5C7T8M9_THASP</name>
<dbReference type="SMART" id="SM00091">
    <property type="entry name" value="PAS"/>
    <property type="match status" value="2"/>
</dbReference>
<dbReference type="EMBL" id="SSFD01000030">
    <property type="protein sequence ID" value="TXH91646.1"/>
    <property type="molecule type" value="Genomic_DNA"/>
</dbReference>
<feature type="domain" description="GGDEF" evidence="4">
    <location>
        <begin position="278"/>
        <end position="405"/>
    </location>
</feature>
<evidence type="ECO:0000259" key="4">
    <source>
        <dbReference type="PROSITE" id="PS50887"/>
    </source>
</evidence>
<dbReference type="Pfam" id="PF00990">
    <property type="entry name" value="GGDEF"/>
    <property type="match status" value="1"/>
</dbReference>
<dbReference type="Pfam" id="PF08448">
    <property type="entry name" value="PAS_4"/>
    <property type="match status" value="1"/>
</dbReference>
<dbReference type="InterPro" id="IPR043128">
    <property type="entry name" value="Rev_trsase/Diguanyl_cyclase"/>
</dbReference>
<dbReference type="PROSITE" id="PS50887">
    <property type="entry name" value="GGDEF"/>
    <property type="match status" value="1"/>
</dbReference>
<dbReference type="InterPro" id="IPR013656">
    <property type="entry name" value="PAS_4"/>
</dbReference>
<dbReference type="NCBIfam" id="TIGR00254">
    <property type="entry name" value="GGDEF"/>
    <property type="match status" value="1"/>
</dbReference>
<reference evidence="5 6" key="1">
    <citation type="submission" date="2018-09" db="EMBL/GenBank/DDBJ databases">
        <title>Metagenome Assembled Genomes from an Advanced Water Purification Facility.</title>
        <authorList>
            <person name="Stamps B.W."/>
            <person name="Spear J.R."/>
        </authorList>
    </citation>
    <scope>NUCLEOTIDE SEQUENCE [LARGE SCALE GENOMIC DNA]</scope>
    <source>
        <strain evidence="5">Bin_27_1</strain>
    </source>
</reference>
<accession>A0A5C7T8M9</accession>
<evidence type="ECO:0000313" key="5">
    <source>
        <dbReference type="EMBL" id="TXH91646.1"/>
    </source>
</evidence>
<evidence type="ECO:0000313" key="6">
    <source>
        <dbReference type="Proteomes" id="UP000321192"/>
    </source>
</evidence>
<dbReference type="InterPro" id="IPR050469">
    <property type="entry name" value="Diguanylate_Cyclase"/>
</dbReference>
<dbReference type="CDD" id="cd01949">
    <property type="entry name" value="GGDEF"/>
    <property type="match status" value="1"/>
</dbReference>
<dbReference type="InterPro" id="IPR029787">
    <property type="entry name" value="Nucleotide_cyclase"/>
</dbReference>
<dbReference type="PANTHER" id="PTHR45138:SF9">
    <property type="entry name" value="DIGUANYLATE CYCLASE DGCM-RELATED"/>
    <property type="match status" value="1"/>
</dbReference>
<dbReference type="PROSITE" id="PS50112">
    <property type="entry name" value="PAS"/>
    <property type="match status" value="1"/>
</dbReference>
<dbReference type="InterPro" id="IPR035965">
    <property type="entry name" value="PAS-like_dom_sf"/>
</dbReference>
<evidence type="ECO:0000256" key="1">
    <source>
        <dbReference type="ARBA" id="ARBA00012528"/>
    </source>
</evidence>
<dbReference type="Gene3D" id="3.30.70.270">
    <property type="match status" value="1"/>
</dbReference>
<comment type="caution">
    <text evidence="5">The sequence shown here is derived from an EMBL/GenBank/DDBJ whole genome shotgun (WGS) entry which is preliminary data.</text>
</comment>
<dbReference type="SUPFAM" id="SSF55073">
    <property type="entry name" value="Nucleotide cyclase"/>
    <property type="match status" value="1"/>
</dbReference>
<dbReference type="AlphaFoldDB" id="A0A5C7T8M9"/>
<dbReference type="GO" id="GO:0043709">
    <property type="term" value="P:cell adhesion involved in single-species biofilm formation"/>
    <property type="evidence" value="ECO:0007669"/>
    <property type="project" value="TreeGrafter"/>
</dbReference>
<organism evidence="5 6">
    <name type="scientific">Thauera aminoaromatica</name>
    <dbReference type="NCBI Taxonomy" id="164330"/>
    <lineage>
        <taxon>Bacteria</taxon>
        <taxon>Pseudomonadati</taxon>
        <taxon>Pseudomonadota</taxon>
        <taxon>Betaproteobacteria</taxon>
        <taxon>Rhodocyclales</taxon>
        <taxon>Zoogloeaceae</taxon>
        <taxon>Thauera</taxon>
    </lineage>
</organism>
<gene>
    <name evidence="5" type="ORF">E6Q80_02050</name>
</gene>
<feature type="domain" description="PAS" evidence="3">
    <location>
        <begin position="122"/>
        <end position="166"/>
    </location>
</feature>
<evidence type="ECO:0000256" key="2">
    <source>
        <dbReference type="ARBA" id="ARBA00034247"/>
    </source>
</evidence>
<proteinExistence type="predicted"/>
<dbReference type="SMART" id="SM00267">
    <property type="entry name" value="GGDEF"/>
    <property type="match status" value="1"/>
</dbReference>
<dbReference type="InterPro" id="IPR000014">
    <property type="entry name" value="PAS"/>
</dbReference>
<protein>
    <recommendedName>
        <fullName evidence="1">diguanylate cyclase</fullName>
        <ecNumber evidence="1">2.7.7.65</ecNumber>
    </recommendedName>
</protein>